<feature type="transmembrane region" description="Helical" evidence="1">
    <location>
        <begin position="7"/>
        <end position="26"/>
    </location>
</feature>
<keyword evidence="1" id="KW-0812">Transmembrane</keyword>
<proteinExistence type="predicted"/>
<gene>
    <name evidence="2" type="ORF">CH378_14625</name>
</gene>
<keyword evidence="3" id="KW-1185">Reference proteome</keyword>
<keyword evidence="1" id="KW-1133">Transmembrane helix</keyword>
<dbReference type="RefSeq" id="WP_100738836.1">
    <property type="nucleotide sequence ID" value="NZ_NPDO01000015.1"/>
</dbReference>
<comment type="caution">
    <text evidence="2">The sequence shown here is derived from an EMBL/GenBank/DDBJ whole genome shotgun (WGS) entry which is preliminary data.</text>
</comment>
<evidence type="ECO:0000256" key="1">
    <source>
        <dbReference type="SAM" id="Phobius"/>
    </source>
</evidence>
<evidence type="ECO:0000313" key="2">
    <source>
        <dbReference type="EMBL" id="PJZ29116.1"/>
    </source>
</evidence>
<reference evidence="2 3" key="1">
    <citation type="submission" date="2017-07" db="EMBL/GenBank/DDBJ databases">
        <title>Leptospira spp. isolated from tropical soils.</title>
        <authorList>
            <person name="Thibeaux R."/>
            <person name="Iraola G."/>
            <person name="Ferres I."/>
            <person name="Bierque E."/>
            <person name="Girault D."/>
            <person name="Soupe-Gilbert M.-E."/>
            <person name="Picardeau M."/>
            <person name="Goarant C."/>
        </authorList>
    </citation>
    <scope>NUCLEOTIDE SEQUENCE [LARGE SCALE GENOMIC DNA]</scope>
    <source>
        <strain evidence="2 3">JW2-C-B1</strain>
    </source>
</reference>
<dbReference type="EMBL" id="NPDP01000027">
    <property type="protein sequence ID" value="PJZ29116.1"/>
    <property type="molecule type" value="Genomic_DNA"/>
</dbReference>
<organism evidence="2 3">
    <name type="scientific">Leptospira kmetyi</name>
    <dbReference type="NCBI Taxonomy" id="408139"/>
    <lineage>
        <taxon>Bacteria</taxon>
        <taxon>Pseudomonadati</taxon>
        <taxon>Spirochaetota</taxon>
        <taxon>Spirochaetia</taxon>
        <taxon>Leptospirales</taxon>
        <taxon>Leptospiraceae</taxon>
        <taxon>Leptospira</taxon>
    </lineage>
</organism>
<accession>A0ABX4N871</accession>
<keyword evidence="1" id="KW-0472">Membrane</keyword>
<sequence length="218" mass="24969">MPTDIQSFFRYLIPGSVLLLTIGPWIPPTLPNVVTKDLAPILGSLLLLSIPLGIPLFIIYFSIYHIPFEKHFMQIVEVHTLYEIPGRIYAWTSPLKNRDRVESTSSSIWYFIDSQTPASMNHWLRGIGAYLHSLGASLVALTVGYFIVHCGWFGFKSPSMEVVVVHTFAVLIFAVTIIVARIHYRGRYMRRLQRLIAENRKEIIKIDRREGNSHNNFA</sequence>
<name>A0ABX4N871_9LEPT</name>
<feature type="transmembrane region" description="Helical" evidence="1">
    <location>
        <begin position="38"/>
        <end position="63"/>
    </location>
</feature>
<feature type="transmembrane region" description="Helical" evidence="1">
    <location>
        <begin position="163"/>
        <end position="184"/>
    </location>
</feature>
<evidence type="ECO:0000313" key="3">
    <source>
        <dbReference type="Proteomes" id="UP000231919"/>
    </source>
</evidence>
<protein>
    <submittedName>
        <fullName evidence="2">Uncharacterized protein</fullName>
    </submittedName>
</protein>
<dbReference type="Proteomes" id="UP000231919">
    <property type="component" value="Unassembled WGS sequence"/>
</dbReference>
<feature type="transmembrane region" description="Helical" evidence="1">
    <location>
        <begin position="129"/>
        <end position="148"/>
    </location>
</feature>